<dbReference type="RefSeq" id="WP_121040248.1">
    <property type="nucleotide sequence ID" value="NZ_RCDC01000004.1"/>
</dbReference>
<dbReference type="Proteomes" id="UP000274786">
    <property type="component" value="Unassembled WGS sequence"/>
</dbReference>
<reference evidence="1 2" key="1">
    <citation type="submission" date="2018-10" db="EMBL/GenBank/DDBJ databases">
        <title>Comparative analysis of microorganisms from saline springs in Andes Mountain Range, Colombia.</title>
        <authorList>
            <person name="Rubin E."/>
        </authorList>
    </citation>
    <scope>NUCLEOTIDE SEQUENCE [LARGE SCALE GENOMIC DNA]</scope>
    <source>
        <strain evidence="1 2">USBA GBX 843</strain>
    </source>
</reference>
<dbReference type="AlphaFoldDB" id="A0A498CV84"/>
<name>A0A498CV84_9GAMM</name>
<gene>
    <name evidence="1" type="ORF">BCL79_1888</name>
</gene>
<evidence type="ECO:0000313" key="2">
    <source>
        <dbReference type="Proteomes" id="UP000274786"/>
    </source>
</evidence>
<sequence length="84" mass="9443">MGAAETIPEVLLKLEQVEAQTGMKKSYIYREMEKGTFPPKHKIGGGTRWYQSDVQRWIHARRRAPLWTPENAVQVAANCDGSGA</sequence>
<accession>A0A498CV84</accession>
<dbReference type="InterPro" id="IPR010260">
    <property type="entry name" value="AlpA"/>
</dbReference>
<dbReference type="Gene3D" id="1.10.238.160">
    <property type="match status" value="1"/>
</dbReference>
<organism evidence="1 2">
    <name type="scientific">Stenotrophomonas rhizophila</name>
    <dbReference type="NCBI Taxonomy" id="216778"/>
    <lineage>
        <taxon>Bacteria</taxon>
        <taxon>Pseudomonadati</taxon>
        <taxon>Pseudomonadota</taxon>
        <taxon>Gammaproteobacteria</taxon>
        <taxon>Lysobacterales</taxon>
        <taxon>Lysobacteraceae</taxon>
        <taxon>Stenotrophomonas</taxon>
    </lineage>
</organism>
<protein>
    <submittedName>
        <fullName evidence="1">AlpA family transcriptional regulator</fullName>
    </submittedName>
</protein>
<dbReference type="Pfam" id="PF05930">
    <property type="entry name" value="Phage_AlpA"/>
    <property type="match status" value="1"/>
</dbReference>
<proteinExistence type="predicted"/>
<comment type="caution">
    <text evidence="1">The sequence shown here is derived from an EMBL/GenBank/DDBJ whole genome shotgun (WGS) entry which is preliminary data.</text>
</comment>
<dbReference type="EMBL" id="RCDC01000004">
    <property type="protein sequence ID" value="RLK57482.1"/>
    <property type="molecule type" value="Genomic_DNA"/>
</dbReference>
<evidence type="ECO:0000313" key="1">
    <source>
        <dbReference type="EMBL" id="RLK57482.1"/>
    </source>
</evidence>
<dbReference type="OrthoDB" id="5298532at2"/>